<keyword evidence="2" id="KW-0813">Transport</keyword>
<sequence length="107" mass="12417">MDNTRFIENETFHQSVLIQEQDDQLQSLYGTARNIHDIATTMRDEIEDQNMLLDEFGEHTDRTSSRLEYAMKKVKYIIKANEESKSNFCIGILIVVLIILLILVIAI</sequence>
<dbReference type="AlphaFoldDB" id="A0A8H4ACB7"/>
<evidence type="ECO:0000256" key="2">
    <source>
        <dbReference type="ARBA" id="ARBA00022448"/>
    </source>
</evidence>
<dbReference type="SUPFAM" id="SSF58038">
    <property type="entry name" value="SNARE fusion complex"/>
    <property type="match status" value="1"/>
</dbReference>
<evidence type="ECO:0000313" key="8">
    <source>
        <dbReference type="EMBL" id="KAF0478372.1"/>
    </source>
</evidence>
<keyword evidence="3 6" id="KW-0812">Transmembrane</keyword>
<dbReference type="PROSITE" id="PS50192">
    <property type="entry name" value="T_SNARE"/>
    <property type="match status" value="1"/>
</dbReference>
<dbReference type="GO" id="GO:0005737">
    <property type="term" value="C:cytoplasm"/>
    <property type="evidence" value="ECO:0007669"/>
    <property type="project" value="UniProtKB-ARBA"/>
</dbReference>
<dbReference type="InterPro" id="IPR000727">
    <property type="entry name" value="T_SNARE_dom"/>
</dbReference>
<keyword evidence="5 6" id="KW-0472">Membrane</keyword>
<feature type="domain" description="T-SNARE coiled-coil homology" evidence="7">
    <location>
        <begin position="15"/>
        <end position="77"/>
    </location>
</feature>
<feature type="transmembrane region" description="Helical" evidence="6">
    <location>
        <begin position="88"/>
        <end position="106"/>
    </location>
</feature>
<evidence type="ECO:0000313" key="9">
    <source>
        <dbReference type="Proteomes" id="UP000439903"/>
    </source>
</evidence>
<evidence type="ECO:0000256" key="6">
    <source>
        <dbReference type="SAM" id="Phobius"/>
    </source>
</evidence>
<evidence type="ECO:0000256" key="4">
    <source>
        <dbReference type="ARBA" id="ARBA00022989"/>
    </source>
</evidence>
<reference evidence="8 9" key="1">
    <citation type="journal article" date="2019" name="Environ. Microbiol.">
        <title>At the nexus of three kingdoms: the genome of the mycorrhizal fungus Gigaspora margarita provides insights into plant, endobacterial and fungal interactions.</title>
        <authorList>
            <person name="Venice F."/>
            <person name="Ghignone S."/>
            <person name="Salvioli di Fossalunga A."/>
            <person name="Amselem J."/>
            <person name="Novero M."/>
            <person name="Xianan X."/>
            <person name="Sedzielewska Toro K."/>
            <person name="Morin E."/>
            <person name="Lipzen A."/>
            <person name="Grigoriev I.V."/>
            <person name="Henrissat B."/>
            <person name="Martin F.M."/>
            <person name="Bonfante P."/>
        </authorList>
    </citation>
    <scope>NUCLEOTIDE SEQUENCE [LARGE SCALE GENOMIC DNA]</scope>
    <source>
        <strain evidence="8 9">BEG34</strain>
    </source>
</reference>
<dbReference type="CDD" id="cd15851">
    <property type="entry name" value="SNARE_Syntaxin6"/>
    <property type="match status" value="1"/>
</dbReference>
<dbReference type="GO" id="GO:0012505">
    <property type="term" value="C:endomembrane system"/>
    <property type="evidence" value="ECO:0007669"/>
    <property type="project" value="UniProtKB-ARBA"/>
</dbReference>
<proteinExistence type="predicted"/>
<dbReference type="OrthoDB" id="546861at2759"/>
<dbReference type="PANTHER" id="PTHR12791">
    <property type="entry name" value="GOLGI SNARE BET1-RELATED"/>
    <property type="match status" value="1"/>
</dbReference>
<evidence type="ECO:0000259" key="7">
    <source>
        <dbReference type="PROSITE" id="PS50192"/>
    </source>
</evidence>
<evidence type="ECO:0000256" key="5">
    <source>
        <dbReference type="ARBA" id="ARBA00023136"/>
    </source>
</evidence>
<dbReference type="Proteomes" id="UP000439903">
    <property type="component" value="Unassembled WGS sequence"/>
</dbReference>
<comment type="subcellular location">
    <subcellularLocation>
        <location evidence="1">Membrane</location>
        <topology evidence="1">Single-pass membrane protein</topology>
    </subcellularLocation>
</comment>
<gene>
    <name evidence="8" type="ORF">F8M41_024055</name>
</gene>
<dbReference type="EMBL" id="WTPW01000804">
    <property type="protein sequence ID" value="KAF0478372.1"/>
    <property type="molecule type" value="Genomic_DNA"/>
</dbReference>
<organism evidence="8 9">
    <name type="scientific">Gigaspora margarita</name>
    <dbReference type="NCBI Taxonomy" id="4874"/>
    <lineage>
        <taxon>Eukaryota</taxon>
        <taxon>Fungi</taxon>
        <taxon>Fungi incertae sedis</taxon>
        <taxon>Mucoromycota</taxon>
        <taxon>Glomeromycotina</taxon>
        <taxon>Glomeromycetes</taxon>
        <taxon>Diversisporales</taxon>
        <taxon>Gigasporaceae</taxon>
        <taxon>Gigaspora</taxon>
    </lineage>
</organism>
<evidence type="ECO:0000256" key="1">
    <source>
        <dbReference type="ARBA" id="ARBA00004167"/>
    </source>
</evidence>
<keyword evidence="9" id="KW-1185">Reference proteome</keyword>
<dbReference type="Gene3D" id="1.20.5.110">
    <property type="match status" value="1"/>
</dbReference>
<evidence type="ECO:0000256" key="3">
    <source>
        <dbReference type="ARBA" id="ARBA00022692"/>
    </source>
</evidence>
<dbReference type="GO" id="GO:0016020">
    <property type="term" value="C:membrane"/>
    <property type="evidence" value="ECO:0007669"/>
    <property type="project" value="UniProtKB-SubCell"/>
</dbReference>
<comment type="caution">
    <text evidence="8">The sequence shown here is derived from an EMBL/GenBank/DDBJ whole genome shotgun (WGS) entry which is preliminary data.</text>
</comment>
<name>A0A8H4ACB7_GIGMA</name>
<protein>
    <submittedName>
        <fullName evidence="8">SNARE Tgl1 predicted</fullName>
    </submittedName>
</protein>
<accession>A0A8H4ACB7</accession>
<keyword evidence="4 6" id="KW-1133">Transmembrane helix</keyword>
<dbReference type="SMART" id="SM00397">
    <property type="entry name" value="t_SNARE"/>
    <property type="match status" value="1"/>
</dbReference>